<name>A0A1H1A3Z8_NATTX</name>
<proteinExistence type="predicted"/>
<dbReference type="Proteomes" id="UP000198848">
    <property type="component" value="Unassembled WGS sequence"/>
</dbReference>
<organism evidence="2 3">
    <name type="scientific">Natronobacterium texcoconense</name>
    <dbReference type="NCBI Taxonomy" id="1095778"/>
    <lineage>
        <taxon>Archaea</taxon>
        <taxon>Methanobacteriati</taxon>
        <taxon>Methanobacteriota</taxon>
        <taxon>Stenosarchaea group</taxon>
        <taxon>Halobacteria</taxon>
        <taxon>Halobacteriales</taxon>
        <taxon>Natrialbaceae</taxon>
        <taxon>Natronobacterium</taxon>
    </lineage>
</organism>
<evidence type="ECO:0000259" key="1">
    <source>
        <dbReference type="Pfam" id="PF13577"/>
    </source>
</evidence>
<evidence type="ECO:0000313" key="3">
    <source>
        <dbReference type="Proteomes" id="UP000198848"/>
    </source>
</evidence>
<dbReference type="SUPFAM" id="SSF54427">
    <property type="entry name" value="NTF2-like"/>
    <property type="match status" value="1"/>
</dbReference>
<feature type="domain" description="SnoaL-like" evidence="1">
    <location>
        <begin position="12"/>
        <end position="132"/>
    </location>
</feature>
<dbReference type="Gene3D" id="3.10.450.50">
    <property type="match status" value="1"/>
</dbReference>
<reference evidence="3" key="1">
    <citation type="submission" date="2016-10" db="EMBL/GenBank/DDBJ databases">
        <authorList>
            <person name="Varghese N."/>
            <person name="Submissions S."/>
        </authorList>
    </citation>
    <scope>NUCLEOTIDE SEQUENCE [LARGE SCALE GENOMIC DNA]</scope>
    <source>
        <strain evidence="3">DSM 24767</strain>
    </source>
</reference>
<gene>
    <name evidence="2" type="ORF">SAMN04489842_0558</name>
</gene>
<keyword evidence="3" id="KW-1185">Reference proteome</keyword>
<dbReference type="InterPro" id="IPR037401">
    <property type="entry name" value="SnoaL-like"/>
</dbReference>
<dbReference type="AlphaFoldDB" id="A0A1H1A3Z8"/>
<dbReference type="RefSeq" id="WP_090377003.1">
    <property type="nucleotide sequence ID" value="NZ_FNLC01000001.1"/>
</dbReference>
<accession>A0A1H1A3Z8</accession>
<dbReference type="InterPro" id="IPR032710">
    <property type="entry name" value="NTF2-like_dom_sf"/>
</dbReference>
<sequence>MAETTSRDVQALVEKDAINELMARVYYLVDDGEVGEAIDRFATEDVTFDAEPLGSAEGRDAWKEWAETAYSENMPFRRHMLHNQVIEVDGDTATGKWYLDCPSVTGDGEAVWTQGTYEHEFRRVGGEWKISAFSFDFTYAAPYEKGWAAQPFIEEIPGELDW</sequence>
<dbReference type="EMBL" id="FNLC01000001">
    <property type="protein sequence ID" value="SDQ34435.1"/>
    <property type="molecule type" value="Genomic_DNA"/>
</dbReference>
<dbReference type="OrthoDB" id="350084at2157"/>
<protein>
    <submittedName>
        <fullName evidence="2">SnoaL-like domain-containing protein</fullName>
    </submittedName>
</protein>
<dbReference type="Pfam" id="PF13577">
    <property type="entry name" value="SnoaL_4"/>
    <property type="match status" value="1"/>
</dbReference>
<dbReference type="STRING" id="1095778.SAMN04489842_0558"/>
<evidence type="ECO:0000313" key="2">
    <source>
        <dbReference type="EMBL" id="SDQ34435.1"/>
    </source>
</evidence>